<keyword evidence="1" id="KW-0812">Transmembrane</keyword>
<gene>
    <name evidence="2" type="ORF">pdam_00002449</name>
</gene>
<comment type="caution">
    <text evidence="2">The sequence shown here is derived from an EMBL/GenBank/DDBJ whole genome shotgun (WGS) entry which is preliminary data.</text>
</comment>
<feature type="transmembrane region" description="Helical" evidence="1">
    <location>
        <begin position="1032"/>
        <end position="1051"/>
    </location>
</feature>
<proteinExistence type="predicted"/>
<accession>A0A3M6USU9</accession>
<evidence type="ECO:0000313" key="2">
    <source>
        <dbReference type="EMBL" id="RMX56654.1"/>
    </source>
</evidence>
<sequence length="1114" mass="124778">MDLDLGNGNPQSGEWNAEFHKLNITPNDVNKTVTASQFIAGFYALLFYLVLLILSVLGVCFRACVKMFSSRATSLLFLIGTMLACVNVLCNSDNLEVRVYFRLPTALLVGIVFALVGAVFFFSKPEETANQTTLARQQPSMGLVVGVISIPLIIVEIFLLAAASVSRNKSNPESWALVLADKTTFLVQKVVQAIVYILLLRYRTICPRYKENAKFYLKTLAFFNFIEWVDSQVNEDTDIKLSHANLSYSAWFDILTVFYKALIIDYRLLCSLLFLEHSLEDEMADNYDEVNDTPNRNMTLKKEQYRAAGYIFGLLSLSAPICTALYHVENLHIPPWVHVFAIIVNFTIIGCGAAFLCRNDLTSDRERHQESSGVQSMVCFLGAVGLTCWIIKAPISGYWAAIGNGRIESDVSRYFAWAAAKYFARGISTAFLMGLFLKVKVQSLARKNSEMIANHFLVPAMILTIFGAFAESLIDQYVGPVDSRLRKEIDDASLDLLFAAGPPMYLGFLIHMVLHFVIIQAEIVKPKMTLTLTCSEHEGLGEDELSVITNLSMVNKTTIASQVIAASFSALFYWLIFFLGILGVFYKPCAKLSSSRGALVIVVNILQSATNTENDLQVRQYYRLSTIPLIGIIFILIGVKMFFRVPDDEIVRQATLGRHQPSMGLVVSLLTVPLMVIEIVLLCASLSNRKIDKDKRSLTKIPWLFTIIDKIIFLLQKVTQAGAYLYLRNTIIRQGREENVEFYFRLLSFFNFIQWIDTQVNTENDIHLSGIKGDLGSLSDVFTSLYEALIIDYRLMCALLFLEHSFEVQNEGSANNSTYQQQDNLSHSGAQYQVDPNDSIEVASHGSASNSADQEQDDLNHSIVQGQGDRSNSEDARVQAVEPRNQIRRGFGYALGSLCLIPPVLCGLQVVNTFKIGSWVAIFAIIVNFFIVFCGASLLHHNYLDDDGQAKSNGVKIMVCLLGAVGFVCWMLEAAIFSFWASPESEVPLHRSCILWEALKYFVRSLTTAFLIFLFINIDARTFSYQTSSKNHFLVPAVMLGVFSMFGEGLIDQKVGPLDQLLRSTIKNDSLRILIEAGPPLYLGFLIHVFLYFIIIAGPDNRDNVAIHRETREH</sequence>
<feature type="transmembrane region" description="Helical" evidence="1">
    <location>
        <begin position="143"/>
        <end position="165"/>
    </location>
</feature>
<feature type="transmembrane region" description="Helical" evidence="1">
    <location>
        <begin position="621"/>
        <end position="643"/>
    </location>
</feature>
<feature type="transmembrane region" description="Helical" evidence="1">
    <location>
        <begin position="38"/>
        <end position="60"/>
    </location>
</feature>
<feature type="transmembrane region" description="Helical" evidence="1">
    <location>
        <begin position="663"/>
        <end position="686"/>
    </location>
</feature>
<feature type="transmembrane region" description="Helical" evidence="1">
    <location>
        <begin position="307"/>
        <end position="327"/>
    </location>
</feature>
<dbReference type="Proteomes" id="UP000275408">
    <property type="component" value="Unassembled WGS sequence"/>
</dbReference>
<feature type="transmembrane region" description="Helical" evidence="1">
    <location>
        <begin position="494"/>
        <end position="518"/>
    </location>
</feature>
<name>A0A3M6USU9_POCDA</name>
<reference evidence="2 3" key="1">
    <citation type="journal article" date="2018" name="Sci. Rep.">
        <title>Comparative analysis of the Pocillopora damicornis genome highlights role of immune system in coral evolution.</title>
        <authorList>
            <person name="Cunning R."/>
            <person name="Bay R.A."/>
            <person name="Gillette P."/>
            <person name="Baker A.C."/>
            <person name="Traylor-Knowles N."/>
        </authorList>
    </citation>
    <scope>NUCLEOTIDE SEQUENCE [LARGE SCALE GENOMIC DNA]</scope>
    <source>
        <strain evidence="2">RSMAS</strain>
        <tissue evidence="2">Whole animal</tissue>
    </source>
</reference>
<keyword evidence="3" id="KW-1185">Reference proteome</keyword>
<feature type="transmembrane region" description="Helical" evidence="1">
    <location>
        <begin position="1081"/>
        <end position="1099"/>
    </location>
</feature>
<feature type="transmembrane region" description="Helical" evidence="1">
    <location>
        <begin position="101"/>
        <end position="122"/>
    </location>
</feature>
<feature type="transmembrane region" description="Helical" evidence="1">
    <location>
        <begin position="456"/>
        <end position="474"/>
    </location>
</feature>
<feature type="transmembrane region" description="Helical" evidence="1">
    <location>
        <begin position="1001"/>
        <end position="1020"/>
    </location>
</feature>
<dbReference type="OrthoDB" id="5975170at2759"/>
<feature type="transmembrane region" description="Helical" evidence="1">
    <location>
        <begin position="414"/>
        <end position="436"/>
    </location>
</feature>
<organism evidence="2 3">
    <name type="scientific">Pocillopora damicornis</name>
    <name type="common">Cauliflower coral</name>
    <name type="synonym">Millepora damicornis</name>
    <dbReference type="NCBI Taxonomy" id="46731"/>
    <lineage>
        <taxon>Eukaryota</taxon>
        <taxon>Metazoa</taxon>
        <taxon>Cnidaria</taxon>
        <taxon>Anthozoa</taxon>
        <taxon>Hexacorallia</taxon>
        <taxon>Scleractinia</taxon>
        <taxon>Astrocoeniina</taxon>
        <taxon>Pocilloporidae</taxon>
        <taxon>Pocillopora</taxon>
    </lineage>
</organism>
<feature type="transmembrane region" description="Helical" evidence="1">
    <location>
        <begin position="563"/>
        <end position="586"/>
    </location>
</feature>
<dbReference type="AlphaFoldDB" id="A0A3M6USU9"/>
<feature type="transmembrane region" description="Helical" evidence="1">
    <location>
        <begin position="378"/>
        <end position="402"/>
    </location>
</feature>
<protein>
    <submittedName>
        <fullName evidence="2">Uncharacterized protein</fullName>
    </submittedName>
</protein>
<feature type="transmembrane region" description="Helical" evidence="1">
    <location>
        <begin position="916"/>
        <end position="939"/>
    </location>
</feature>
<feature type="transmembrane region" description="Helical" evidence="1">
    <location>
        <begin position="891"/>
        <end position="910"/>
    </location>
</feature>
<dbReference type="EMBL" id="RCHS01000826">
    <property type="protein sequence ID" value="RMX56654.1"/>
    <property type="molecule type" value="Genomic_DNA"/>
</dbReference>
<feature type="transmembrane region" description="Helical" evidence="1">
    <location>
        <begin position="72"/>
        <end position="89"/>
    </location>
</feature>
<evidence type="ECO:0000256" key="1">
    <source>
        <dbReference type="SAM" id="Phobius"/>
    </source>
</evidence>
<feature type="transmembrane region" description="Helical" evidence="1">
    <location>
        <begin position="959"/>
        <end position="981"/>
    </location>
</feature>
<keyword evidence="1" id="KW-1133">Transmembrane helix</keyword>
<evidence type="ECO:0000313" key="3">
    <source>
        <dbReference type="Proteomes" id="UP000275408"/>
    </source>
</evidence>
<feature type="transmembrane region" description="Helical" evidence="1">
    <location>
        <begin position="185"/>
        <end position="202"/>
    </location>
</feature>
<keyword evidence="1" id="KW-0472">Membrane</keyword>
<feature type="transmembrane region" description="Helical" evidence="1">
    <location>
        <begin position="333"/>
        <end position="357"/>
    </location>
</feature>